<dbReference type="InterPro" id="IPR003661">
    <property type="entry name" value="HisK_dim/P_dom"/>
</dbReference>
<dbReference type="PROSITE" id="PS50113">
    <property type="entry name" value="PAC"/>
    <property type="match status" value="1"/>
</dbReference>
<evidence type="ECO:0000256" key="4">
    <source>
        <dbReference type="ARBA" id="ARBA00022679"/>
    </source>
</evidence>
<dbReference type="InterPro" id="IPR000014">
    <property type="entry name" value="PAS"/>
</dbReference>
<dbReference type="InterPro" id="IPR001610">
    <property type="entry name" value="PAC"/>
</dbReference>
<evidence type="ECO:0000313" key="13">
    <source>
        <dbReference type="Proteomes" id="UP000192761"/>
    </source>
</evidence>
<evidence type="ECO:0000256" key="6">
    <source>
        <dbReference type="ARBA" id="ARBA00022777"/>
    </source>
</evidence>
<evidence type="ECO:0000256" key="7">
    <source>
        <dbReference type="ARBA" id="ARBA00022840"/>
    </source>
</evidence>
<dbReference type="CDD" id="cd00130">
    <property type="entry name" value="PAS"/>
    <property type="match status" value="1"/>
</dbReference>
<evidence type="ECO:0000256" key="1">
    <source>
        <dbReference type="ARBA" id="ARBA00000085"/>
    </source>
</evidence>
<dbReference type="STRING" id="1121001.SAMN02745857_02613"/>
<dbReference type="PROSITE" id="PS50112">
    <property type="entry name" value="PAS"/>
    <property type="match status" value="1"/>
</dbReference>
<keyword evidence="6" id="KW-0418">Kinase</keyword>
<dbReference type="SMART" id="SM00387">
    <property type="entry name" value="HATPase_c"/>
    <property type="match status" value="1"/>
</dbReference>
<dbReference type="SMART" id="SM00091">
    <property type="entry name" value="PAS"/>
    <property type="match status" value="2"/>
</dbReference>
<dbReference type="PRINTS" id="PR00344">
    <property type="entry name" value="BCTRLSENSOR"/>
</dbReference>
<dbReference type="InterPro" id="IPR035965">
    <property type="entry name" value="PAS-like_dom_sf"/>
</dbReference>
<dbReference type="InterPro" id="IPR036890">
    <property type="entry name" value="HATPase_C_sf"/>
</dbReference>
<dbReference type="Proteomes" id="UP000192761">
    <property type="component" value="Unassembled WGS sequence"/>
</dbReference>
<sequence>MFALAFAAYLLLTREEVETQRSNQLEQDMLWQKQAIEQQLRTDTDALSGLAATLYSSLDYTVPLFQARALSLTQNSPEVVGLTIQDAQGHIVWRAAQAWQTLPFKGEPGWGDITEQDRSPLLQYAVTTPDRQHFVVATLALDRLLQQQVPWWIAQRYQVALIDARQNMIAAKSHRQLDPSGVFKSVALDMPPVGLSLRAEVYYGNERRTFADYLPWLLFALAGAILATTRLLQNHMRQHADAVLQLRSETALREAMENSLVTGMRAMDMTGRVIYVNRAFCDMVGFDEAELLGHQPNMPYWPPEELDRCQAASDAILAGRLDPNGFAVRFMRKSGERFDVRLYASKLINGEGRQIGWMASLYDITEIRRERQALQASHERFVTVLNGLDAAVAVSDAQSGELLMSNHQFDRAFGLPDWRGRCCVVPFVPRRAEPPVDAEWFDGYREHWYQIKSRQSVWVDGSAVWLEIATDITALKTAAARERRQNETLQQTARLISMGEMASSLAHELNQPLGAIASYASGCRNLLAAPQPNLPQLSQAIDKMGEQAKRAGQIIRGIREFVQRRAPHRKRCHIDALLDTVLGLLGHEITRRGVQVSFREDSQLPSLYADPVMLEQVIFNLIKNALEAMEATPPTQRMLNIDLARDGNLLRVVIADRGAGIAPEQLEQLFKPFFTTKDAGMGMGLNICRSIIEHHQGRLWVEANHGGGSRFIFTVPFNEDSDAIEP</sequence>
<dbReference type="RefSeq" id="WP_084091251.1">
    <property type="nucleotide sequence ID" value="NZ_FWXD01000015.1"/>
</dbReference>
<dbReference type="Pfam" id="PF00512">
    <property type="entry name" value="HisKA"/>
    <property type="match status" value="1"/>
</dbReference>
<dbReference type="InterPro" id="IPR004358">
    <property type="entry name" value="Sig_transdc_His_kin-like_C"/>
</dbReference>
<reference evidence="12 13" key="1">
    <citation type="submission" date="2017-04" db="EMBL/GenBank/DDBJ databases">
        <authorList>
            <person name="Afonso C.L."/>
            <person name="Miller P.J."/>
            <person name="Scott M.A."/>
            <person name="Spackman E."/>
            <person name="Goraichik I."/>
            <person name="Dimitrov K.M."/>
            <person name="Suarez D.L."/>
            <person name="Swayne D.E."/>
        </authorList>
    </citation>
    <scope>NUCLEOTIDE SEQUENCE [LARGE SCALE GENOMIC DNA]</scope>
    <source>
        <strain evidence="12 13">DSM 23236</strain>
    </source>
</reference>
<dbReference type="PROSITE" id="PS50109">
    <property type="entry name" value="HIS_KIN"/>
    <property type="match status" value="1"/>
</dbReference>
<keyword evidence="13" id="KW-1185">Reference proteome</keyword>
<dbReference type="Gene3D" id="3.30.450.20">
    <property type="entry name" value="PAS domain"/>
    <property type="match status" value="1"/>
</dbReference>
<keyword evidence="5" id="KW-0547">Nucleotide-binding</keyword>
<accession>A0A1W1XSL0</accession>
<dbReference type="PANTHER" id="PTHR43065:SF10">
    <property type="entry name" value="PEROXIDE STRESS-ACTIVATED HISTIDINE KINASE MAK3"/>
    <property type="match status" value="1"/>
</dbReference>
<dbReference type="SUPFAM" id="SSF55874">
    <property type="entry name" value="ATPase domain of HSP90 chaperone/DNA topoisomerase II/histidine kinase"/>
    <property type="match status" value="1"/>
</dbReference>
<dbReference type="Gene3D" id="3.30.565.10">
    <property type="entry name" value="Histidine kinase-like ATPase, C-terminal domain"/>
    <property type="match status" value="1"/>
</dbReference>
<dbReference type="SMART" id="SM00086">
    <property type="entry name" value="PAC"/>
    <property type="match status" value="1"/>
</dbReference>
<keyword evidence="4" id="KW-0808">Transferase</keyword>
<feature type="domain" description="PAC" evidence="11">
    <location>
        <begin position="324"/>
        <end position="376"/>
    </location>
</feature>
<feature type="domain" description="Histidine kinase" evidence="9">
    <location>
        <begin position="504"/>
        <end position="719"/>
    </location>
</feature>
<comment type="catalytic activity">
    <reaction evidence="1">
        <text>ATP + protein L-histidine = ADP + protein N-phospho-L-histidine.</text>
        <dbReference type="EC" id="2.7.13.3"/>
    </reaction>
</comment>
<dbReference type="PANTHER" id="PTHR43065">
    <property type="entry name" value="SENSOR HISTIDINE KINASE"/>
    <property type="match status" value="1"/>
</dbReference>
<dbReference type="SUPFAM" id="SSF55785">
    <property type="entry name" value="PYP-like sensor domain (PAS domain)"/>
    <property type="match status" value="2"/>
</dbReference>
<dbReference type="InterPro" id="IPR036097">
    <property type="entry name" value="HisK_dim/P_sf"/>
</dbReference>
<dbReference type="EMBL" id="FWXD01000015">
    <property type="protein sequence ID" value="SMC26845.1"/>
    <property type="molecule type" value="Genomic_DNA"/>
</dbReference>
<dbReference type="SUPFAM" id="SSF47384">
    <property type="entry name" value="Homodimeric domain of signal transducing histidine kinase"/>
    <property type="match status" value="1"/>
</dbReference>
<protein>
    <recommendedName>
        <fullName evidence="2">histidine kinase</fullName>
        <ecNumber evidence="2">2.7.13.3</ecNumber>
    </recommendedName>
</protein>
<dbReference type="Pfam" id="PF02518">
    <property type="entry name" value="HATPase_c"/>
    <property type="match status" value="1"/>
</dbReference>
<gene>
    <name evidence="12" type="ORF">SAMN02745857_02613</name>
</gene>
<keyword evidence="3" id="KW-0597">Phosphoprotein</keyword>
<evidence type="ECO:0000259" key="11">
    <source>
        <dbReference type="PROSITE" id="PS50113"/>
    </source>
</evidence>
<evidence type="ECO:0000259" key="10">
    <source>
        <dbReference type="PROSITE" id="PS50112"/>
    </source>
</evidence>
<proteinExistence type="predicted"/>
<dbReference type="FunFam" id="1.10.287.130:FF:000055">
    <property type="entry name" value="Two-component sensor histidine kinase"/>
    <property type="match status" value="1"/>
</dbReference>
<dbReference type="EC" id="2.7.13.3" evidence="2"/>
<dbReference type="InterPro" id="IPR003594">
    <property type="entry name" value="HATPase_dom"/>
</dbReference>
<evidence type="ECO:0000256" key="8">
    <source>
        <dbReference type="ARBA" id="ARBA00023012"/>
    </source>
</evidence>
<evidence type="ECO:0000256" key="5">
    <source>
        <dbReference type="ARBA" id="ARBA00022741"/>
    </source>
</evidence>
<dbReference type="GO" id="GO:0005524">
    <property type="term" value="F:ATP binding"/>
    <property type="evidence" value="ECO:0007669"/>
    <property type="project" value="UniProtKB-KW"/>
</dbReference>
<dbReference type="SMART" id="SM00388">
    <property type="entry name" value="HisKA"/>
    <property type="match status" value="1"/>
</dbReference>
<dbReference type="Pfam" id="PF13426">
    <property type="entry name" value="PAS_9"/>
    <property type="match status" value="1"/>
</dbReference>
<name>A0A1W1XSL0_9NEIS</name>
<dbReference type="InterPro" id="IPR000700">
    <property type="entry name" value="PAS-assoc_C"/>
</dbReference>
<evidence type="ECO:0000313" key="12">
    <source>
        <dbReference type="EMBL" id="SMC26845.1"/>
    </source>
</evidence>
<evidence type="ECO:0000259" key="9">
    <source>
        <dbReference type="PROSITE" id="PS50109"/>
    </source>
</evidence>
<keyword evidence="7" id="KW-0067">ATP-binding</keyword>
<dbReference type="Gene3D" id="1.10.287.130">
    <property type="match status" value="1"/>
</dbReference>
<evidence type="ECO:0000256" key="2">
    <source>
        <dbReference type="ARBA" id="ARBA00012438"/>
    </source>
</evidence>
<dbReference type="GO" id="GO:0000155">
    <property type="term" value="F:phosphorelay sensor kinase activity"/>
    <property type="evidence" value="ECO:0007669"/>
    <property type="project" value="InterPro"/>
</dbReference>
<organism evidence="12 13">
    <name type="scientific">Andreprevotia lacus DSM 23236</name>
    <dbReference type="NCBI Taxonomy" id="1121001"/>
    <lineage>
        <taxon>Bacteria</taxon>
        <taxon>Pseudomonadati</taxon>
        <taxon>Pseudomonadota</taxon>
        <taxon>Betaproteobacteria</taxon>
        <taxon>Neisseriales</taxon>
        <taxon>Chitinibacteraceae</taxon>
        <taxon>Andreprevotia</taxon>
    </lineage>
</organism>
<evidence type="ECO:0000256" key="3">
    <source>
        <dbReference type="ARBA" id="ARBA00022553"/>
    </source>
</evidence>
<feature type="domain" description="PAS" evidence="10">
    <location>
        <begin position="248"/>
        <end position="320"/>
    </location>
</feature>
<dbReference type="NCBIfam" id="TIGR00229">
    <property type="entry name" value="sensory_box"/>
    <property type="match status" value="1"/>
</dbReference>
<dbReference type="AlphaFoldDB" id="A0A1W1XSL0"/>
<dbReference type="InterPro" id="IPR005467">
    <property type="entry name" value="His_kinase_dom"/>
</dbReference>
<keyword evidence="8" id="KW-0902">Two-component regulatory system</keyword>
<dbReference type="CDD" id="cd00082">
    <property type="entry name" value="HisKA"/>
    <property type="match status" value="1"/>
</dbReference>
<dbReference type="OrthoDB" id="1931120at2"/>